<dbReference type="EC" id="3.6.3.17" evidence="10"/>
<dbReference type="Pfam" id="PF00005">
    <property type="entry name" value="ABC_tran"/>
    <property type="match status" value="2"/>
</dbReference>
<dbReference type="EMBL" id="VSSQ01004415">
    <property type="protein sequence ID" value="MPM25109.1"/>
    <property type="molecule type" value="Genomic_DNA"/>
</dbReference>
<dbReference type="GO" id="GO:0016887">
    <property type="term" value="F:ATP hydrolysis activity"/>
    <property type="evidence" value="ECO:0007669"/>
    <property type="project" value="InterPro"/>
</dbReference>
<keyword evidence="8" id="KW-0472">Membrane</keyword>
<keyword evidence="6 10" id="KW-0067">ATP-binding</keyword>
<dbReference type="SMART" id="SM00382">
    <property type="entry name" value="AAA"/>
    <property type="match status" value="2"/>
</dbReference>
<sequence length="501" mass="55771">MGEPTILLELEGIIKEFSSVRVLDRVSFGIQAGEIMGLIGENGAGKSTLIKIISGIYQKTDGVIRLGGQTTEIPDYITAKKLGIGIVPQEFNLINYLTVYENIFLGSELHKGLLLDKGAMRSEAGAQLKMLKMPLDVNKHVSELSVAEKQMVEIAKAMILDARILIFDEPTTTLTAVEVQTLFDLMRKLKQKGVTMIFVSHKLQEILTICDRVTVLRDGKLVSVDRVEDLTTQTLAKKMVGRDFNQVFPDKIDSTGKPKILEVESLSSGSVIKDISFNLRKGEILGFAGLVGAGRTETMEALMGLRKAEKGSVRIQGKTVKIRSAKDAVAHGLGYISEDRQGKGIVMNYDIPKNISLISLKEKYLKRGLIDKTKEDEASEHYIKEFRIVAASKKSQLRFFSGGNQQKVYLSRWMDTDPSILILDEPTRGIDINSKKEIYEFIHRLAEAEISCIIISSEMEEIIGMCNRVYVMREGRMAGCLEKEQVTEENIVFQATGIKKV</sequence>
<dbReference type="CDD" id="cd03216">
    <property type="entry name" value="ABC_Carb_Monos_I"/>
    <property type="match status" value="1"/>
</dbReference>
<dbReference type="InterPro" id="IPR027417">
    <property type="entry name" value="P-loop_NTPase"/>
</dbReference>
<evidence type="ECO:0000256" key="1">
    <source>
        <dbReference type="ARBA" id="ARBA00004202"/>
    </source>
</evidence>
<dbReference type="SUPFAM" id="SSF52540">
    <property type="entry name" value="P-loop containing nucleoside triphosphate hydrolases"/>
    <property type="match status" value="2"/>
</dbReference>
<dbReference type="AlphaFoldDB" id="A0A644Y9X1"/>
<dbReference type="InterPro" id="IPR050107">
    <property type="entry name" value="ABC_carbohydrate_import_ATPase"/>
</dbReference>
<comment type="caution">
    <text evidence="10">The sequence shown here is derived from an EMBL/GenBank/DDBJ whole genome shotgun (WGS) entry which is preliminary data.</text>
</comment>
<proteinExistence type="predicted"/>
<gene>
    <name evidence="10" type="primary">mglA_31</name>
    <name evidence="10" type="ORF">SDC9_71599</name>
</gene>
<dbReference type="InterPro" id="IPR003593">
    <property type="entry name" value="AAA+_ATPase"/>
</dbReference>
<dbReference type="PROSITE" id="PS50893">
    <property type="entry name" value="ABC_TRANSPORTER_2"/>
    <property type="match status" value="2"/>
</dbReference>
<keyword evidence="5" id="KW-0547">Nucleotide-binding</keyword>
<dbReference type="InterPro" id="IPR003439">
    <property type="entry name" value="ABC_transporter-like_ATP-bd"/>
</dbReference>
<dbReference type="GO" id="GO:0005524">
    <property type="term" value="F:ATP binding"/>
    <property type="evidence" value="ECO:0007669"/>
    <property type="project" value="UniProtKB-KW"/>
</dbReference>
<keyword evidence="7" id="KW-1278">Translocase</keyword>
<keyword evidence="2" id="KW-0813">Transport</keyword>
<evidence type="ECO:0000313" key="10">
    <source>
        <dbReference type="EMBL" id="MPM25109.1"/>
    </source>
</evidence>
<dbReference type="PANTHER" id="PTHR43790">
    <property type="entry name" value="CARBOHYDRATE TRANSPORT ATP-BINDING PROTEIN MG119-RELATED"/>
    <property type="match status" value="1"/>
</dbReference>
<accession>A0A644Y9X1</accession>
<comment type="subcellular location">
    <subcellularLocation>
        <location evidence="1">Cell membrane</location>
        <topology evidence="1">Peripheral membrane protein</topology>
    </subcellularLocation>
</comment>
<evidence type="ECO:0000256" key="6">
    <source>
        <dbReference type="ARBA" id="ARBA00022840"/>
    </source>
</evidence>
<feature type="domain" description="ABC transporter" evidence="9">
    <location>
        <begin position="255"/>
        <end position="499"/>
    </location>
</feature>
<dbReference type="FunFam" id="3.40.50.300:FF:000127">
    <property type="entry name" value="Ribose import ATP-binding protein RbsA"/>
    <property type="match status" value="1"/>
</dbReference>
<dbReference type="CDD" id="cd03215">
    <property type="entry name" value="ABC_Carb_Monos_II"/>
    <property type="match status" value="1"/>
</dbReference>
<dbReference type="Gene3D" id="3.40.50.300">
    <property type="entry name" value="P-loop containing nucleotide triphosphate hydrolases"/>
    <property type="match status" value="2"/>
</dbReference>
<protein>
    <submittedName>
        <fullName evidence="10">Galactose/methyl galactoside import ATP-binding protein MglA</fullName>
        <ecNumber evidence="10">3.6.3.17</ecNumber>
    </submittedName>
</protein>
<evidence type="ECO:0000256" key="4">
    <source>
        <dbReference type="ARBA" id="ARBA00022737"/>
    </source>
</evidence>
<keyword evidence="4" id="KW-0677">Repeat</keyword>
<reference evidence="10" key="1">
    <citation type="submission" date="2019-08" db="EMBL/GenBank/DDBJ databases">
        <authorList>
            <person name="Kucharzyk K."/>
            <person name="Murdoch R.W."/>
            <person name="Higgins S."/>
            <person name="Loffler F."/>
        </authorList>
    </citation>
    <scope>NUCLEOTIDE SEQUENCE</scope>
</reference>
<feature type="domain" description="ABC transporter" evidence="9">
    <location>
        <begin position="8"/>
        <end position="243"/>
    </location>
</feature>
<evidence type="ECO:0000256" key="3">
    <source>
        <dbReference type="ARBA" id="ARBA00022475"/>
    </source>
</evidence>
<dbReference type="GO" id="GO:0005886">
    <property type="term" value="C:plasma membrane"/>
    <property type="evidence" value="ECO:0007669"/>
    <property type="project" value="UniProtKB-SubCell"/>
</dbReference>
<evidence type="ECO:0000256" key="5">
    <source>
        <dbReference type="ARBA" id="ARBA00022741"/>
    </source>
</evidence>
<name>A0A644Y9X1_9ZZZZ</name>
<keyword evidence="3" id="KW-1003">Cell membrane</keyword>
<evidence type="ECO:0000256" key="7">
    <source>
        <dbReference type="ARBA" id="ARBA00022967"/>
    </source>
</evidence>
<organism evidence="10">
    <name type="scientific">bioreactor metagenome</name>
    <dbReference type="NCBI Taxonomy" id="1076179"/>
    <lineage>
        <taxon>unclassified sequences</taxon>
        <taxon>metagenomes</taxon>
        <taxon>ecological metagenomes</taxon>
    </lineage>
</organism>
<dbReference type="PANTHER" id="PTHR43790:SF9">
    <property type="entry name" value="GALACTOFURANOSE TRANSPORTER ATP-BINDING PROTEIN YTFR"/>
    <property type="match status" value="1"/>
</dbReference>
<evidence type="ECO:0000256" key="8">
    <source>
        <dbReference type="ARBA" id="ARBA00023136"/>
    </source>
</evidence>
<evidence type="ECO:0000256" key="2">
    <source>
        <dbReference type="ARBA" id="ARBA00022448"/>
    </source>
</evidence>
<evidence type="ECO:0000259" key="9">
    <source>
        <dbReference type="PROSITE" id="PS50893"/>
    </source>
</evidence>
<keyword evidence="10" id="KW-0378">Hydrolase</keyword>